<keyword evidence="7" id="KW-1185">Reference proteome</keyword>
<dbReference type="InterPro" id="IPR029154">
    <property type="entry name" value="HIBADH-like_NADP-bd"/>
</dbReference>
<accession>A0ABU7M906</accession>
<dbReference type="PIRSF" id="PIRSF000103">
    <property type="entry name" value="HIBADH"/>
    <property type="match status" value="1"/>
</dbReference>
<dbReference type="InterPro" id="IPR015815">
    <property type="entry name" value="HIBADH-related"/>
</dbReference>
<name>A0ABU7M906_9ACTN</name>
<protein>
    <submittedName>
        <fullName evidence="6">NAD(P)-dependent oxidoreductase</fullName>
        <ecNumber evidence="6">1.1.-.-</ecNumber>
    </submittedName>
</protein>
<evidence type="ECO:0000256" key="3">
    <source>
        <dbReference type="ARBA" id="ARBA00023027"/>
    </source>
</evidence>
<dbReference type="RefSeq" id="WP_330431101.1">
    <property type="nucleotide sequence ID" value="NZ_JAZDUF010000001.1"/>
</dbReference>
<feature type="domain" description="3-hydroxyisobutyrate dehydrogenase-like NAD-binding" evidence="5">
    <location>
        <begin position="165"/>
        <end position="251"/>
    </location>
</feature>
<dbReference type="InterPro" id="IPR008927">
    <property type="entry name" value="6-PGluconate_DH-like_C_sf"/>
</dbReference>
<evidence type="ECO:0000259" key="4">
    <source>
        <dbReference type="Pfam" id="PF03446"/>
    </source>
</evidence>
<keyword evidence="2 6" id="KW-0560">Oxidoreductase</keyword>
<feature type="domain" description="6-phosphogluconate dehydrogenase NADP-binding" evidence="4">
    <location>
        <begin position="3"/>
        <end position="162"/>
    </location>
</feature>
<dbReference type="Pfam" id="PF14833">
    <property type="entry name" value="NAD_binding_11"/>
    <property type="match status" value="1"/>
</dbReference>
<dbReference type="Proteomes" id="UP001347146">
    <property type="component" value="Unassembled WGS sequence"/>
</dbReference>
<evidence type="ECO:0000256" key="2">
    <source>
        <dbReference type="ARBA" id="ARBA00023002"/>
    </source>
</evidence>
<evidence type="ECO:0000313" key="7">
    <source>
        <dbReference type="Proteomes" id="UP001347146"/>
    </source>
</evidence>
<sequence length="266" mass="27587">MSRVAVIGTGRMGMPMVSRLVADDHDVSALGRSSDALDAIRTAGARAGQTFSEVVTPDTDVLLVVVLTDEQVREVCWAEELRGQLRSGATVVLHTTGSPSTATDLAAELAPRGVSVIDAAISGGPHDIAAGALTVFAGGEENVLDAVRPVLESYADPILHVGKLGSGQRVKLVNNAMFGAQIGLVRAGVDLAARLGLDEKSLLAALPNGSANSRALGSIARYGSVDEFTERVREFVGKDVDVVRKVTAELGGDLGPLDDLITRIGI</sequence>
<evidence type="ECO:0000256" key="1">
    <source>
        <dbReference type="ARBA" id="ARBA00009080"/>
    </source>
</evidence>
<keyword evidence="3" id="KW-0520">NAD</keyword>
<proteinExistence type="inferred from homology"/>
<evidence type="ECO:0000259" key="5">
    <source>
        <dbReference type="Pfam" id="PF14833"/>
    </source>
</evidence>
<dbReference type="InterPro" id="IPR036291">
    <property type="entry name" value="NAD(P)-bd_dom_sf"/>
</dbReference>
<dbReference type="EMBL" id="JAZDUF010000001">
    <property type="protein sequence ID" value="MEE3849472.1"/>
    <property type="molecule type" value="Genomic_DNA"/>
</dbReference>
<comment type="caution">
    <text evidence="6">The sequence shown here is derived from an EMBL/GenBank/DDBJ whole genome shotgun (WGS) entry which is preliminary data.</text>
</comment>
<organism evidence="6 7">
    <name type="scientific">Gordonia sesuvii</name>
    <dbReference type="NCBI Taxonomy" id="3116777"/>
    <lineage>
        <taxon>Bacteria</taxon>
        <taxon>Bacillati</taxon>
        <taxon>Actinomycetota</taxon>
        <taxon>Actinomycetes</taxon>
        <taxon>Mycobacteriales</taxon>
        <taxon>Gordoniaceae</taxon>
        <taxon>Gordonia</taxon>
    </lineage>
</organism>
<dbReference type="Gene3D" id="3.40.50.720">
    <property type="entry name" value="NAD(P)-binding Rossmann-like Domain"/>
    <property type="match status" value="1"/>
</dbReference>
<dbReference type="SUPFAM" id="SSF51735">
    <property type="entry name" value="NAD(P)-binding Rossmann-fold domains"/>
    <property type="match status" value="1"/>
</dbReference>
<dbReference type="SUPFAM" id="SSF48179">
    <property type="entry name" value="6-phosphogluconate dehydrogenase C-terminal domain-like"/>
    <property type="match status" value="1"/>
</dbReference>
<dbReference type="GO" id="GO:0016491">
    <property type="term" value="F:oxidoreductase activity"/>
    <property type="evidence" value="ECO:0007669"/>
    <property type="project" value="UniProtKB-KW"/>
</dbReference>
<dbReference type="Pfam" id="PF03446">
    <property type="entry name" value="NAD_binding_2"/>
    <property type="match status" value="1"/>
</dbReference>
<dbReference type="PANTHER" id="PTHR43060">
    <property type="entry name" value="3-HYDROXYISOBUTYRATE DEHYDROGENASE-LIKE 1, MITOCHONDRIAL-RELATED"/>
    <property type="match status" value="1"/>
</dbReference>
<evidence type="ECO:0000313" key="6">
    <source>
        <dbReference type="EMBL" id="MEE3849472.1"/>
    </source>
</evidence>
<dbReference type="InterPro" id="IPR006115">
    <property type="entry name" value="6PGDH_NADP-bd"/>
</dbReference>
<gene>
    <name evidence="6" type="ORF">VZC37_03970</name>
</gene>
<dbReference type="Gene3D" id="1.10.1040.10">
    <property type="entry name" value="N-(1-d-carboxylethyl)-l-norvaline Dehydrogenase, domain 2"/>
    <property type="match status" value="1"/>
</dbReference>
<reference evidence="6 7" key="1">
    <citation type="submission" date="2024-01" db="EMBL/GenBank/DDBJ databases">
        <title>Draft genome sequence of Gordonia sp. LSe1-13.</title>
        <authorList>
            <person name="Suphannarot A."/>
            <person name="Mingma R."/>
        </authorList>
    </citation>
    <scope>NUCLEOTIDE SEQUENCE [LARGE SCALE GENOMIC DNA]</scope>
    <source>
        <strain evidence="6 7">LSe1-13</strain>
    </source>
</reference>
<comment type="similarity">
    <text evidence="1">Belongs to the HIBADH-related family.</text>
</comment>
<dbReference type="InterPro" id="IPR013328">
    <property type="entry name" value="6PGD_dom2"/>
</dbReference>
<dbReference type="EC" id="1.1.-.-" evidence="6"/>
<dbReference type="PANTHER" id="PTHR43060:SF15">
    <property type="entry name" value="3-HYDROXYISOBUTYRATE DEHYDROGENASE-LIKE 1, MITOCHONDRIAL-RELATED"/>
    <property type="match status" value="1"/>
</dbReference>